<evidence type="ECO:0000313" key="1">
    <source>
        <dbReference type="EMBL" id="OMJ79472.1"/>
    </source>
</evidence>
<dbReference type="AlphaFoldDB" id="A0A1R2BRL3"/>
<organism evidence="1 2">
    <name type="scientific">Stentor coeruleus</name>
    <dbReference type="NCBI Taxonomy" id="5963"/>
    <lineage>
        <taxon>Eukaryota</taxon>
        <taxon>Sar</taxon>
        <taxon>Alveolata</taxon>
        <taxon>Ciliophora</taxon>
        <taxon>Postciliodesmatophora</taxon>
        <taxon>Heterotrichea</taxon>
        <taxon>Heterotrichida</taxon>
        <taxon>Stentoridae</taxon>
        <taxon>Stentor</taxon>
    </lineage>
</organism>
<comment type="caution">
    <text evidence="1">The sequence shown here is derived from an EMBL/GenBank/DDBJ whole genome shotgun (WGS) entry which is preliminary data.</text>
</comment>
<accession>A0A1R2BRL3</accession>
<evidence type="ECO:0000313" key="2">
    <source>
        <dbReference type="Proteomes" id="UP000187209"/>
    </source>
</evidence>
<sequence>MNPNSSSLHTTSKSCKLLKIRKRINPESDYFSIEDDLVLEKQGNYSQFLDNPLESIESPSSLIEGNSEPNPRTIIGPKSLFATKQVALLNQQPALIKKVSLRSPSQKKASDEVVNYQLRYDEAIKRINQAKIISEQEEKQLLAHLSPREQIIVNRQFNVLQNFKKTQTYWKSIEKGLACKSNKNIDKLLSSVPYESKKPYDLSGNNERAYKPHLQDGLLWYMSLRDDPKAMKSETYLKVGPEFNGLYTRIQGSTRNADFINRDFHDDSPDLQVIGIGKLPLELEAVNRVGVKFLDTVLLDNQKYEETIAEHYDAKTRATNI</sequence>
<dbReference type="EMBL" id="MPUH01000469">
    <property type="protein sequence ID" value="OMJ79472.1"/>
    <property type="molecule type" value="Genomic_DNA"/>
</dbReference>
<dbReference type="Proteomes" id="UP000187209">
    <property type="component" value="Unassembled WGS sequence"/>
</dbReference>
<gene>
    <name evidence="1" type="ORF">SteCoe_20480</name>
</gene>
<reference evidence="1 2" key="1">
    <citation type="submission" date="2016-11" db="EMBL/GenBank/DDBJ databases">
        <title>The macronuclear genome of Stentor coeruleus: a giant cell with tiny introns.</title>
        <authorList>
            <person name="Slabodnick M."/>
            <person name="Ruby J.G."/>
            <person name="Reiff S.B."/>
            <person name="Swart E.C."/>
            <person name="Gosai S."/>
            <person name="Prabakaran S."/>
            <person name="Witkowska E."/>
            <person name="Larue G.E."/>
            <person name="Fisher S."/>
            <person name="Freeman R.M."/>
            <person name="Gunawardena J."/>
            <person name="Chu W."/>
            <person name="Stover N.A."/>
            <person name="Gregory B.D."/>
            <person name="Nowacki M."/>
            <person name="Derisi J."/>
            <person name="Roy S.W."/>
            <person name="Marshall W.F."/>
            <person name="Sood P."/>
        </authorList>
    </citation>
    <scope>NUCLEOTIDE SEQUENCE [LARGE SCALE GENOMIC DNA]</scope>
    <source>
        <strain evidence="1">WM001</strain>
    </source>
</reference>
<proteinExistence type="predicted"/>
<keyword evidence="2" id="KW-1185">Reference proteome</keyword>
<protein>
    <submittedName>
        <fullName evidence="1">Uncharacterized protein</fullName>
    </submittedName>
</protein>
<name>A0A1R2BRL3_9CILI</name>